<feature type="compositionally biased region" description="Basic and acidic residues" evidence="1">
    <location>
        <begin position="38"/>
        <end position="50"/>
    </location>
</feature>
<dbReference type="AlphaFoldDB" id="A0A699UA58"/>
<evidence type="ECO:0000313" key="2">
    <source>
        <dbReference type="EMBL" id="GFD19367.1"/>
    </source>
</evidence>
<feature type="compositionally biased region" description="Basic and acidic residues" evidence="1">
    <location>
        <begin position="13"/>
        <end position="25"/>
    </location>
</feature>
<accession>A0A699UA58</accession>
<reference evidence="2" key="1">
    <citation type="journal article" date="2019" name="Sci. Rep.">
        <title>Draft genome of Tanacetum cinerariifolium, the natural source of mosquito coil.</title>
        <authorList>
            <person name="Yamashiro T."/>
            <person name="Shiraishi A."/>
            <person name="Satake H."/>
            <person name="Nakayama K."/>
        </authorList>
    </citation>
    <scope>NUCLEOTIDE SEQUENCE</scope>
</reference>
<protein>
    <submittedName>
        <fullName evidence="2">Uncharacterized protein</fullName>
    </submittedName>
</protein>
<organism evidence="2">
    <name type="scientific">Tanacetum cinerariifolium</name>
    <name type="common">Dalmatian daisy</name>
    <name type="synonym">Chrysanthemum cinerariifolium</name>
    <dbReference type="NCBI Taxonomy" id="118510"/>
    <lineage>
        <taxon>Eukaryota</taxon>
        <taxon>Viridiplantae</taxon>
        <taxon>Streptophyta</taxon>
        <taxon>Embryophyta</taxon>
        <taxon>Tracheophyta</taxon>
        <taxon>Spermatophyta</taxon>
        <taxon>Magnoliopsida</taxon>
        <taxon>eudicotyledons</taxon>
        <taxon>Gunneridae</taxon>
        <taxon>Pentapetalae</taxon>
        <taxon>asterids</taxon>
        <taxon>campanulids</taxon>
        <taxon>Asterales</taxon>
        <taxon>Asteraceae</taxon>
        <taxon>Asteroideae</taxon>
        <taxon>Anthemideae</taxon>
        <taxon>Anthemidinae</taxon>
        <taxon>Tanacetum</taxon>
    </lineage>
</organism>
<comment type="caution">
    <text evidence="2">The sequence shown here is derived from an EMBL/GenBank/DDBJ whole genome shotgun (WGS) entry which is preliminary data.</text>
</comment>
<dbReference type="EMBL" id="BKCJ011314035">
    <property type="protein sequence ID" value="GFD19367.1"/>
    <property type="molecule type" value="Genomic_DNA"/>
</dbReference>
<evidence type="ECO:0000256" key="1">
    <source>
        <dbReference type="SAM" id="MobiDB-lite"/>
    </source>
</evidence>
<gene>
    <name evidence="2" type="ORF">Tci_891336</name>
</gene>
<proteinExistence type="predicted"/>
<feature type="non-terminal residue" evidence="2">
    <location>
        <position position="97"/>
    </location>
</feature>
<name>A0A699UA58_TANCI</name>
<feature type="region of interest" description="Disordered" evidence="1">
    <location>
        <begin position="1"/>
        <end position="57"/>
    </location>
</feature>
<sequence>MLQNNAKDASFNGKEHDFDVKKPESKVILSLSSSAQSKEQDDKTMKEAKGKSPVKSVTGYRDLNAEFQDCTENNSNEILTVSSTVLTVGQNSFTNTN</sequence>